<organism evidence="2 3">
    <name type="scientific">Streptomyces xantholiticus</name>
    <dbReference type="NCBI Taxonomy" id="68285"/>
    <lineage>
        <taxon>Bacteria</taxon>
        <taxon>Bacillati</taxon>
        <taxon>Actinomycetota</taxon>
        <taxon>Actinomycetes</taxon>
        <taxon>Kitasatosporales</taxon>
        <taxon>Streptomycetaceae</taxon>
        <taxon>Streptomyces</taxon>
    </lineage>
</organism>
<keyword evidence="1" id="KW-1133">Transmembrane helix</keyword>
<protein>
    <submittedName>
        <fullName evidence="2">Uncharacterized protein</fullName>
    </submittedName>
</protein>
<proteinExistence type="predicted"/>
<dbReference type="EMBL" id="JBEPBX010000026">
    <property type="protein sequence ID" value="MER6616629.1"/>
    <property type="molecule type" value="Genomic_DNA"/>
</dbReference>
<keyword evidence="1" id="KW-0472">Membrane</keyword>
<evidence type="ECO:0000256" key="1">
    <source>
        <dbReference type="SAM" id="Phobius"/>
    </source>
</evidence>
<reference evidence="2 3" key="1">
    <citation type="submission" date="2024-06" db="EMBL/GenBank/DDBJ databases">
        <title>The Natural Products Discovery Center: Release of the First 8490 Sequenced Strains for Exploring Actinobacteria Biosynthetic Diversity.</title>
        <authorList>
            <person name="Kalkreuter E."/>
            <person name="Kautsar S.A."/>
            <person name="Yang D."/>
            <person name="Bader C.D."/>
            <person name="Teijaro C.N."/>
            <person name="Fluegel L."/>
            <person name="Davis C.M."/>
            <person name="Simpson J.R."/>
            <person name="Lauterbach L."/>
            <person name="Steele A.D."/>
            <person name="Gui C."/>
            <person name="Meng S."/>
            <person name="Li G."/>
            <person name="Viehrig K."/>
            <person name="Ye F."/>
            <person name="Su P."/>
            <person name="Kiefer A.F."/>
            <person name="Nichols A."/>
            <person name="Cepeda A.J."/>
            <person name="Yan W."/>
            <person name="Fan B."/>
            <person name="Jiang Y."/>
            <person name="Adhikari A."/>
            <person name="Zheng C.-J."/>
            <person name="Schuster L."/>
            <person name="Cowan T.M."/>
            <person name="Smanski M.J."/>
            <person name="Chevrette M.G."/>
            <person name="De Carvalho L.P.S."/>
            <person name="Shen B."/>
        </authorList>
    </citation>
    <scope>NUCLEOTIDE SEQUENCE [LARGE SCALE GENOMIC DNA]</scope>
    <source>
        <strain evidence="2 3">NPDC000837</strain>
    </source>
</reference>
<evidence type="ECO:0000313" key="2">
    <source>
        <dbReference type="EMBL" id="MER6616629.1"/>
    </source>
</evidence>
<gene>
    <name evidence="2" type="ORF">ABT276_25295</name>
</gene>
<keyword evidence="1" id="KW-0812">Transmembrane</keyword>
<feature type="transmembrane region" description="Helical" evidence="1">
    <location>
        <begin position="40"/>
        <end position="58"/>
    </location>
</feature>
<dbReference type="Proteomes" id="UP001445472">
    <property type="component" value="Unassembled WGS sequence"/>
</dbReference>
<evidence type="ECO:0000313" key="3">
    <source>
        <dbReference type="Proteomes" id="UP001445472"/>
    </source>
</evidence>
<keyword evidence="3" id="KW-1185">Reference proteome</keyword>
<feature type="transmembrane region" description="Helical" evidence="1">
    <location>
        <begin position="6"/>
        <end position="28"/>
    </location>
</feature>
<dbReference type="RefSeq" id="WP_351977950.1">
    <property type="nucleotide sequence ID" value="NZ_JBEPBX010000026.1"/>
</dbReference>
<name>A0ABV1V0R8_9ACTN</name>
<accession>A0ABV1V0R8</accession>
<sequence length="81" mass="8142">MTIQIGSSSVLIIVLGCIVAVAVFKYTASTHYGPVSRGDLVGAIGSGVAVATLLALLLNASPEQTPLPVSRPDVAPTAPAR</sequence>
<comment type="caution">
    <text evidence="2">The sequence shown here is derived from an EMBL/GenBank/DDBJ whole genome shotgun (WGS) entry which is preliminary data.</text>
</comment>